<dbReference type="KEGG" id="hir:HETIRDRAFT_477059"/>
<accession>W4K103</accession>
<dbReference type="InParanoid" id="W4K103"/>
<evidence type="ECO:0000256" key="1">
    <source>
        <dbReference type="SAM" id="MobiDB-lite"/>
    </source>
</evidence>
<reference evidence="2 3" key="1">
    <citation type="journal article" date="2012" name="New Phytol.">
        <title>Insight into trade-off between wood decay and parasitism from the genome of a fungal forest pathogen.</title>
        <authorList>
            <person name="Olson A."/>
            <person name="Aerts A."/>
            <person name="Asiegbu F."/>
            <person name="Belbahri L."/>
            <person name="Bouzid O."/>
            <person name="Broberg A."/>
            <person name="Canback B."/>
            <person name="Coutinho P.M."/>
            <person name="Cullen D."/>
            <person name="Dalman K."/>
            <person name="Deflorio G."/>
            <person name="van Diepen L.T."/>
            <person name="Dunand C."/>
            <person name="Duplessis S."/>
            <person name="Durling M."/>
            <person name="Gonthier P."/>
            <person name="Grimwood J."/>
            <person name="Fossdal C.G."/>
            <person name="Hansson D."/>
            <person name="Henrissat B."/>
            <person name="Hietala A."/>
            <person name="Himmelstrand K."/>
            <person name="Hoffmeister D."/>
            <person name="Hogberg N."/>
            <person name="James T.Y."/>
            <person name="Karlsson M."/>
            <person name="Kohler A."/>
            <person name="Kues U."/>
            <person name="Lee Y.H."/>
            <person name="Lin Y.C."/>
            <person name="Lind M."/>
            <person name="Lindquist E."/>
            <person name="Lombard V."/>
            <person name="Lucas S."/>
            <person name="Lunden K."/>
            <person name="Morin E."/>
            <person name="Murat C."/>
            <person name="Park J."/>
            <person name="Raffaello T."/>
            <person name="Rouze P."/>
            <person name="Salamov A."/>
            <person name="Schmutz J."/>
            <person name="Solheim H."/>
            <person name="Stahlberg J."/>
            <person name="Velez H."/>
            <person name="de Vries R.P."/>
            <person name="Wiebenga A."/>
            <person name="Woodward S."/>
            <person name="Yakovlev I."/>
            <person name="Garbelotto M."/>
            <person name="Martin F."/>
            <person name="Grigoriev I.V."/>
            <person name="Stenlid J."/>
        </authorList>
    </citation>
    <scope>NUCLEOTIDE SEQUENCE [LARGE SCALE GENOMIC DNA]</scope>
    <source>
        <strain evidence="2 3">TC 32-1</strain>
    </source>
</reference>
<dbReference type="RefSeq" id="XP_009547976.1">
    <property type="nucleotide sequence ID" value="XM_009549681.1"/>
</dbReference>
<sequence>MLLVASPTKEEWDVHLKECQRLLMEGSLVAHGQLLDELNHDVDDAVMTLEEASQHLVHARACYLSLDNKHRKKLEARQHARHVRLQSYKTIEELDEFRNPTPMHLALPFLNVFHGLYGGSVPLHQGPRTHAAPRRGQSRQRSGGRGRGSATWRWEVVDDEAIYIGTSSVAPIPPLLLSLLLFQLSPRWSHAHWPTGLRARIVHAPSRIVCVAQTPA</sequence>
<protein>
    <submittedName>
        <fullName evidence="2">Uncharacterized protein</fullName>
    </submittedName>
</protein>
<dbReference type="HOGENOM" id="CLU_1277757_0_0_1"/>
<dbReference type="GeneID" id="20677727"/>
<feature type="compositionally biased region" description="Basic residues" evidence="1">
    <location>
        <begin position="131"/>
        <end position="144"/>
    </location>
</feature>
<proteinExistence type="predicted"/>
<gene>
    <name evidence="2" type="ORF">HETIRDRAFT_477059</name>
</gene>
<evidence type="ECO:0000313" key="2">
    <source>
        <dbReference type="EMBL" id="ETW79389.1"/>
    </source>
</evidence>
<dbReference type="AlphaFoldDB" id="W4K103"/>
<keyword evidence="3" id="KW-1185">Reference proteome</keyword>
<organism evidence="2 3">
    <name type="scientific">Heterobasidion irregulare (strain TC 32-1)</name>
    <dbReference type="NCBI Taxonomy" id="747525"/>
    <lineage>
        <taxon>Eukaryota</taxon>
        <taxon>Fungi</taxon>
        <taxon>Dikarya</taxon>
        <taxon>Basidiomycota</taxon>
        <taxon>Agaricomycotina</taxon>
        <taxon>Agaricomycetes</taxon>
        <taxon>Russulales</taxon>
        <taxon>Bondarzewiaceae</taxon>
        <taxon>Heterobasidion</taxon>
        <taxon>Heterobasidion annosum species complex</taxon>
    </lineage>
</organism>
<feature type="region of interest" description="Disordered" evidence="1">
    <location>
        <begin position="124"/>
        <end position="148"/>
    </location>
</feature>
<dbReference type="EMBL" id="KI925460">
    <property type="protein sequence ID" value="ETW79389.1"/>
    <property type="molecule type" value="Genomic_DNA"/>
</dbReference>
<name>W4K103_HETIT</name>
<dbReference type="Proteomes" id="UP000030671">
    <property type="component" value="Unassembled WGS sequence"/>
</dbReference>
<dbReference type="STRING" id="747525.W4K103"/>
<evidence type="ECO:0000313" key="3">
    <source>
        <dbReference type="Proteomes" id="UP000030671"/>
    </source>
</evidence>